<comment type="catalytic activity">
    <reaction evidence="20">
        <text>a neolactoside nLc4Cer + GDP-beta-L-fucose = a neolactoside III(3)-alpha-Fuc-nLc4Cer + GDP + H(+)</text>
        <dbReference type="Rhea" id="RHEA:48376"/>
        <dbReference type="ChEBI" id="CHEBI:15378"/>
        <dbReference type="ChEBI" id="CHEBI:57273"/>
        <dbReference type="ChEBI" id="CHEBI:58189"/>
        <dbReference type="ChEBI" id="CHEBI:90376"/>
        <dbReference type="ChEBI" id="CHEBI:90379"/>
    </reaction>
    <physiologicalReaction direction="left-to-right" evidence="20">
        <dbReference type="Rhea" id="RHEA:48377"/>
    </physiologicalReaction>
</comment>
<evidence type="ECO:0000313" key="27">
    <source>
        <dbReference type="Ensembl" id="ENSPNAP00000049803.1"/>
    </source>
</evidence>
<comment type="pathway">
    <text evidence="1">Protein modification; protein glycosylation.</text>
</comment>
<keyword evidence="8" id="KW-0735">Signal-anchor</keyword>
<evidence type="ECO:0000256" key="23">
    <source>
        <dbReference type="ARBA" id="ARBA00043838"/>
    </source>
</evidence>
<evidence type="ECO:0000259" key="26">
    <source>
        <dbReference type="Pfam" id="PF17039"/>
    </source>
</evidence>
<comment type="catalytic activity">
    <reaction evidence="15">
        <text>a beta-D-galactosyl-(1-&gt;4)-N-acetyl-beta-D-glucosaminyl derivative + GDP-beta-L-fucose = a beta-D-galactosyl-(1-&gt;4)-[alpha-L-fucosyl-(1-&gt;3)]-N-acetyl-beta-D-glucosaminyl derivative + GDP + H(+)</text>
        <dbReference type="Rhea" id="RHEA:14257"/>
        <dbReference type="ChEBI" id="CHEBI:15378"/>
        <dbReference type="ChEBI" id="CHEBI:57273"/>
        <dbReference type="ChEBI" id="CHEBI:58189"/>
        <dbReference type="ChEBI" id="CHEBI:133507"/>
        <dbReference type="ChEBI" id="CHEBI:137941"/>
        <dbReference type="EC" id="2.4.1.152"/>
    </reaction>
    <physiologicalReaction direction="left-to-right" evidence="15">
        <dbReference type="Rhea" id="RHEA:14258"/>
    </physiologicalReaction>
</comment>
<feature type="domain" description="Fucosyltransferase N-terminal" evidence="26">
    <location>
        <begin position="89"/>
        <end position="195"/>
    </location>
</feature>
<comment type="pathway">
    <text evidence="2">Glycolipid biosynthesis.</text>
</comment>
<evidence type="ECO:0000256" key="16">
    <source>
        <dbReference type="ARBA" id="ARBA00036053"/>
    </source>
</evidence>
<name>A0AAR2JCN5_PYGNA</name>
<dbReference type="GO" id="GO:0017083">
    <property type="term" value="F:4-galactosyl-N-acetylglucosaminide 3-alpha-L-fucosyltransferase activity"/>
    <property type="evidence" value="ECO:0007669"/>
    <property type="project" value="UniProtKB-EC"/>
</dbReference>
<reference evidence="27" key="2">
    <citation type="submission" date="2025-05" db="UniProtKB">
        <authorList>
            <consortium name="Ensembl"/>
        </authorList>
    </citation>
    <scope>IDENTIFICATION</scope>
</reference>
<evidence type="ECO:0000256" key="10">
    <source>
        <dbReference type="ARBA" id="ARBA00023034"/>
    </source>
</evidence>
<dbReference type="InterPro" id="IPR038577">
    <property type="entry name" value="GT10-like_C_sf"/>
</dbReference>
<evidence type="ECO:0000256" key="19">
    <source>
        <dbReference type="ARBA" id="ARBA00036481"/>
    </source>
</evidence>
<dbReference type="FunFam" id="3.40.50.11660:FF:000001">
    <property type="entry name" value="alpha-(1,3)-fucosyltransferase 9"/>
    <property type="match status" value="1"/>
</dbReference>
<comment type="subcellular location">
    <subcellularLocation>
        <location evidence="24">Golgi apparatus</location>
        <location evidence="24">Golgi stack membrane</location>
        <topology evidence="24">Single-pass type II membrane protein</topology>
    </subcellularLocation>
    <subcellularLocation>
        <location evidence="21">Golgi apparatus</location>
        <location evidence="21">trans-Golgi network membrane</location>
        <topology evidence="21">Single-pass type II membrane protein</topology>
    </subcellularLocation>
</comment>
<dbReference type="PANTHER" id="PTHR11929:SF10">
    <property type="entry name" value="4-GALACTOSYL-N-ACETYLGLUCOSAMINIDE 3-ALPHA-L-FUCOSYLTRANSFERASE 9"/>
    <property type="match status" value="1"/>
</dbReference>
<keyword evidence="5 24" id="KW-0328">Glycosyltransferase</keyword>
<keyword evidence="28" id="KW-1185">Reference proteome</keyword>
<feature type="transmembrane region" description="Helical" evidence="24">
    <location>
        <begin position="9"/>
        <end position="28"/>
    </location>
</feature>
<dbReference type="GO" id="GO:0006629">
    <property type="term" value="P:lipid metabolic process"/>
    <property type="evidence" value="ECO:0007669"/>
    <property type="project" value="UniProtKB-KW"/>
</dbReference>
<keyword evidence="13" id="KW-1015">Disulfide bond</keyword>
<evidence type="ECO:0000256" key="1">
    <source>
        <dbReference type="ARBA" id="ARBA00004922"/>
    </source>
</evidence>
<evidence type="ECO:0000256" key="6">
    <source>
        <dbReference type="ARBA" id="ARBA00022679"/>
    </source>
</evidence>
<evidence type="ECO:0000256" key="8">
    <source>
        <dbReference type="ARBA" id="ARBA00022968"/>
    </source>
</evidence>
<dbReference type="GO" id="GO:0032580">
    <property type="term" value="C:Golgi cisterna membrane"/>
    <property type="evidence" value="ECO:0007669"/>
    <property type="project" value="UniProtKB-SubCell"/>
</dbReference>
<keyword evidence="12 24" id="KW-0472">Membrane</keyword>
<comment type="catalytic activity">
    <reaction evidence="17">
        <text>an alpha-Neu5Ac-(2-&gt;3)-beta-D-Gal-(1-&gt;4)-beta-D-GlcNAc-(1-&gt;3)-beta-D-Gal-(1-&gt;4)-beta-D-GlcNAc derivative + GDP-beta-L-fucose = an alpha-Neu5Ac-(2-&gt;3)-beta-D-Gal-(1-&gt;4)-beta-D-GlcNAc-(1-&gt;3)-beta-D-Gal-(1-&gt;4)-[alpha-L-Fuc-(1-&gt;3)]-beta-D-GlcNAc derivative + GDP + H(+)</text>
        <dbReference type="Rhea" id="RHEA:68044"/>
        <dbReference type="ChEBI" id="CHEBI:15378"/>
        <dbReference type="ChEBI" id="CHEBI:57273"/>
        <dbReference type="ChEBI" id="CHEBI:58189"/>
        <dbReference type="ChEBI" id="CHEBI:145343"/>
        <dbReference type="ChEBI" id="CHEBI:176900"/>
    </reaction>
    <physiologicalReaction direction="left-to-right" evidence="17">
        <dbReference type="Rhea" id="RHEA:68045"/>
    </physiologicalReaction>
</comment>
<sequence length="385" mass="45470">MLLKTPTRLLYTTSFLLLALAVLIFTGFKLSLERQLYPVQTKDNVCTEACIEALMEDKDSPLLKDCPVEDKKDRQQSVAKQANLETEAEILILVWIWPFHTPFPVDNCESLYGIKNCRITDDRSQYEQADAVFFHVRDISDQIPNLLKMPRFPLQMWVWVNSEPPSYTPQLRGAEDLFNLTANYRRDSDIWAPYGRVVKATEEEKAFQIPKKDKLVCWIVSHWSDDFKRSIYFKEFSKHIQVEGFGKYFGRELNRKDFFKIIASCKFYLSFENSIHKDYISEKVFQPLVLGTVPVVIGPPRDNYEEFIPRDAFIHIDDFSTPKDLAEHLKAVDQNQEMYEGYFAWRKHFVAKDGRAEENACRICEYMRMYKNYRVLKNINKWYFN</sequence>
<evidence type="ECO:0000256" key="4">
    <source>
        <dbReference type="ARBA" id="ARBA00011738"/>
    </source>
</evidence>
<dbReference type="InterPro" id="IPR031481">
    <property type="entry name" value="Glyco_tran_10_N"/>
</dbReference>
<evidence type="ECO:0000259" key="25">
    <source>
        <dbReference type="Pfam" id="PF00852"/>
    </source>
</evidence>
<comment type="similarity">
    <text evidence="3 24">Belongs to the glycosyltransferase 10 family.</text>
</comment>
<dbReference type="InterPro" id="IPR001503">
    <property type="entry name" value="Glyco_trans_10"/>
</dbReference>
<dbReference type="Proteomes" id="UP001501920">
    <property type="component" value="Chromosome 11"/>
</dbReference>
<gene>
    <name evidence="27" type="primary">FUT9</name>
</gene>
<dbReference type="Pfam" id="PF00852">
    <property type="entry name" value="Glyco_transf_10"/>
    <property type="match status" value="1"/>
</dbReference>
<evidence type="ECO:0000256" key="20">
    <source>
        <dbReference type="ARBA" id="ARBA00036757"/>
    </source>
</evidence>
<evidence type="ECO:0000256" key="14">
    <source>
        <dbReference type="ARBA" id="ARBA00023180"/>
    </source>
</evidence>
<keyword evidence="9 24" id="KW-1133">Transmembrane helix</keyword>
<proteinExistence type="inferred from homology"/>
<dbReference type="Gene3D" id="3.40.50.11660">
    <property type="entry name" value="Glycosyl transferase family 10, C-terminal domain"/>
    <property type="match status" value="1"/>
</dbReference>
<dbReference type="GeneTree" id="ENSGT00940000155095"/>
<comment type="catalytic activity">
    <reaction evidence="23">
        <text>an alpha-L-Fuc-(1-&gt;2)-beta-D-Gal-(1-&gt;4)-beta-D-GlcNAc derivative + GDP-beta-L-fucose = an alpha-L-Fuc-(1-&gt;2)-beta-D-Gal-(1-&gt;4)-[alpha-L-Fuc-(1-&gt;3)]-beta-D-GlcNAc derivative + GDP + H(+)</text>
        <dbReference type="Rhea" id="RHEA:77191"/>
        <dbReference type="ChEBI" id="CHEBI:15378"/>
        <dbReference type="ChEBI" id="CHEBI:57273"/>
        <dbReference type="ChEBI" id="CHEBI:58189"/>
        <dbReference type="ChEBI" id="CHEBI:133510"/>
        <dbReference type="ChEBI" id="CHEBI:195560"/>
    </reaction>
    <physiologicalReaction direction="left-to-right" evidence="23">
        <dbReference type="Rhea" id="RHEA:77192"/>
    </physiologicalReaction>
</comment>
<evidence type="ECO:0000256" key="11">
    <source>
        <dbReference type="ARBA" id="ARBA00023098"/>
    </source>
</evidence>
<keyword evidence="10 24" id="KW-0333">Golgi apparatus</keyword>
<evidence type="ECO:0000256" key="5">
    <source>
        <dbReference type="ARBA" id="ARBA00022676"/>
    </source>
</evidence>
<comment type="catalytic activity">
    <reaction evidence="16">
        <text>alpha-D-galactosyl-(1-&gt;3)-beta-D-galactosyl-(1-&gt;4)-N-acetyl-beta-D-glucosaminyl-(1-&gt;3)-beta-D-galactosyl-(1-&gt;4)-beta-D-glucosyl-(1&lt;-&gt;1')-ceramide + GDP-beta-L-fucose = a neolactoside IV(3)-alpha-Gal,III(3)-alpha-Fuc-nLc4Cer + GDP + H(+)</text>
        <dbReference type="Rhea" id="RHEA:48380"/>
        <dbReference type="ChEBI" id="CHEBI:15378"/>
        <dbReference type="ChEBI" id="CHEBI:57273"/>
        <dbReference type="ChEBI" id="CHEBI:58189"/>
        <dbReference type="ChEBI" id="CHEBI:90380"/>
        <dbReference type="ChEBI" id="CHEBI:90381"/>
    </reaction>
    <physiologicalReaction direction="left-to-right" evidence="16">
        <dbReference type="Rhea" id="RHEA:48381"/>
    </physiologicalReaction>
</comment>
<dbReference type="EC" id="2.4.1.-" evidence="24"/>
<comment type="catalytic activity">
    <reaction evidence="18">
        <text>alpha-N-glycoloylneuraminosyl-(2-&gt;3)-beta-D-galactosyl-(1-&gt;4)-N-acetyl-beta-D-glucosaminyl-(1-&gt;3)-beta-D-galactosyl-(1-&gt;4)-N-acetyl-beta-D-glucosaminyl-(1-&gt;3)-beta-D-galactosyl-(1-&gt;4)-beta-D-glucosyl-(1&lt;-&gt;1')-ceramide + GDP-beta-L-fucose = alpha-N-glycoloylneuraminosyl-(2-&gt;3)-beta-D-galactosyl-(1-&gt;4)-N-acetyl-beta-D-glucosaminyl-(1-&gt;3)-beta-D-galactosyl-(1-&gt;4)-[alpha-L-fucosyl-(1-&gt;3)]-N-acetyl-beta-D-glucosaminyl-(1-&gt;3)-beta-D-galactosyl-(1-&gt;4)-beta-D-glucosyl-(1&lt;-&gt;1')-ceramide + GDP + H(+)</text>
        <dbReference type="Rhea" id="RHEA:48388"/>
        <dbReference type="ChEBI" id="CHEBI:15378"/>
        <dbReference type="ChEBI" id="CHEBI:57273"/>
        <dbReference type="ChEBI" id="CHEBI:58189"/>
        <dbReference type="ChEBI" id="CHEBI:90383"/>
        <dbReference type="ChEBI" id="CHEBI:90384"/>
    </reaction>
    <physiologicalReaction direction="left-to-right" evidence="18">
        <dbReference type="Rhea" id="RHEA:48389"/>
    </physiologicalReaction>
</comment>
<comment type="catalytic activity">
    <reaction evidence="22">
        <text>beta-D-Gal-(1-&gt;4)-beta-D-GlcNAc-(1-&gt;3)-beta-D-Gal-(1-&gt;4)-D-Glc + GDP-beta-L-fucose = beta-D-Gal-(1-&gt;4)-[alpha-L-Fuc-(1-&gt;3)]-beta-D-GlcNAc-(1-&gt;3)-beta-D-Gal-(1-&gt;4)-D-Glc + GDP + H(+)</text>
        <dbReference type="Rhea" id="RHEA:77187"/>
        <dbReference type="ChEBI" id="CHEBI:15378"/>
        <dbReference type="ChEBI" id="CHEBI:57273"/>
        <dbReference type="ChEBI" id="CHEBI:58189"/>
        <dbReference type="ChEBI" id="CHEBI:60239"/>
        <dbReference type="ChEBI" id="CHEBI:61352"/>
    </reaction>
    <physiologicalReaction direction="left-to-right" evidence="22">
        <dbReference type="Rhea" id="RHEA:77188"/>
    </physiologicalReaction>
</comment>
<evidence type="ECO:0000256" key="17">
    <source>
        <dbReference type="ARBA" id="ARBA00036234"/>
    </source>
</evidence>
<accession>A0AAR2JCN5</accession>
<evidence type="ECO:0000256" key="18">
    <source>
        <dbReference type="ARBA" id="ARBA00036295"/>
    </source>
</evidence>
<reference evidence="27 28" key="1">
    <citation type="submission" date="2020-10" db="EMBL/GenBank/DDBJ databases">
        <title>Pygocentrus nattereri (red-bellied piranha) genome, fPygNat1, primary haplotype.</title>
        <authorList>
            <person name="Myers G."/>
            <person name="Meyer A."/>
            <person name="Karagic N."/>
            <person name="Pippel M."/>
            <person name="Winkler S."/>
            <person name="Tracey A."/>
            <person name="Wood J."/>
            <person name="Formenti G."/>
            <person name="Howe K."/>
            <person name="Fedrigo O."/>
            <person name="Jarvis E.D."/>
        </authorList>
    </citation>
    <scope>NUCLEOTIDE SEQUENCE [LARGE SCALE GENOMIC DNA]</scope>
</reference>
<evidence type="ECO:0000256" key="12">
    <source>
        <dbReference type="ARBA" id="ARBA00023136"/>
    </source>
</evidence>
<evidence type="ECO:0000256" key="21">
    <source>
        <dbReference type="ARBA" id="ARBA00037848"/>
    </source>
</evidence>
<feature type="domain" description="Fucosyltransferase C-terminal" evidence="25">
    <location>
        <begin position="210"/>
        <end position="382"/>
    </location>
</feature>
<dbReference type="PANTHER" id="PTHR11929">
    <property type="entry name" value="ALPHA- 1,3 -FUCOSYLTRANSFERASE"/>
    <property type="match status" value="1"/>
</dbReference>
<evidence type="ECO:0000256" key="9">
    <source>
        <dbReference type="ARBA" id="ARBA00022989"/>
    </source>
</evidence>
<organism evidence="27 28">
    <name type="scientific">Pygocentrus nattereri</name>
    <name type="common">Red-bellied piranha</name>
    <dbReference type="NCBI Taxonomy" id="42514"/>
    <lineage>
        <taxon>Eukaryota</taxon>
        <taxon>Metazoa</taxon>
        <taxon>Chordata</taxon>
        <taxon>Craniata</taxon>
        <taxon>Vertebrata</taxon>
        <taxon>Euteleostomi</taxon>
        <taxon>Actinopterygii</taxon>
        <taxon>Neopterygii</taxon>
        <taxon>Teleostei</taxon>
        <taxon>Ostariophysi</taxon>
        <taxon>Characiformes</taxon>
        <taxon>Characoidei</taxon>
        <taxon>Pygocentrus</taxon>
    </lineage>
</organism>
<evidence type="ECO:0000313" key="28">
    <source>
        <dbReference type="Proteomes" id="UP001501920"/>
    </source>
</evidence>
<evidence type="ECO:0000256" key="7">
    <source>
        <dbReference type="ARBA" id="ARBA00022692"/>
    </source>
</evidence>
<evidence type="ECO:0000256" key="15">
    <source>
        <dbReference type="ARBA" id="ARBA00029329"/>
    </source>
</evidence>
<keyword evidence="7 24" id="KW-0812">Transmembrane</keyword>
<dbReference type="Ensembl" id="ENSPNAT00000067445.1">
    <property type="protein sequence ID" value="ENSPNAP00000049803.1"/>
    <property type="gene ID" value="ENSPNAG00000032767.1"/>
</dbReference>
<evidence type="ECO:0000256" key="22">
    <source>
        <dbReference type="ARBA" id="ARBA00043828"/>
    </source>
</evidence>
<dbReference type="InterPro" id="IPR055270">
    <property type="entry name" value="Glyco_tran_10_C"/>
</dbReference>
<evidence type="ECO:0000256" key="13">
    <source>
        <dbReference type="ARBA" id="ARBA00023157"/>
    </source>
</evidence>
<evidence type="ECO:0000256" key="3">
    <source>
        <dbReference type="ARBA" id="ARBA00008919"/>
    </source>
</evidence>
<comment type="catalytic activity">
    <reaction evidence="19">
        <text>an N-acetyl-alpha-neuraminyl-(2-&gt;3)-beta-D-galactosyl-(1-&gt;4)-N-acetyl-beta-D-glucosaminyl derivative + GDP-beta-L-fucose = an alpha-Neu5Ac-(2-&gt;3)-beta-D-Gal-(1-&gt;4)-[alpha-L-Fuc-(1-&gt;3)]-beta-D-GlcNAc derivative + GDP + H(+)</text>
        <dbReference type="Rhea" id="RHEA:56076"/>
        <dbReference type="ChEBI" id="CHEBI:15378"/>
        <dbReference type="ChEBI" id="CHEBI:57273"/>
        <dbReference type="ChEBI" id="CHEBI:58189"/>
        <dbReference type="ChEBI" id="CHEBI:136545"/>
        <dbReference type="ChEBI" id="CHEBI:139509"/>
    </reaction>
    <physiologicalReaction direction="left-to-right" evidence="19">
        <dbReference type="Rhea" id="RHEA:56077"/>
    </physiologicalReaction>
</comment>
<keyword evidence="14" id="KW-0325">Glycoprotein</keyword>
<dbReference type="Ensembl" id="ENSPNAT00000049351.1">
    <property type="protein sequence ID" value="ENSPNAP00000073356.1"/>
    <property type="gene ID" value="ENSPNAG00000031462.1"/>
</dbReference>
<evidence type="ECO:0000256" key="24">
    <source>
        <dbReference type="RuleBase" id="RU003832"/>
    </source>
</evidence>
<keyword evidence="11" id="KW-0443">Lipid metabolism</keyword>
<comment type="subunit">
    <text evidence="4">Homodimer.</text>
</comment>
<dbReference type="Pfam" id="PF17039">
    <property type="entry name" value="Glyco_tran_10_N"/>
    <property type="match status" value="1"/>
</dbReference>
<keyword evidence="6 24" id="KW-0808">Transferase</keyword>
<evidence type="ECO:0000256" key="2">
    <source>
        <dbReference type="ARBA" id="ARBA00004934"/>
    </source>
</evidence>
<protein>
    <recommendedName>
        <fullName evidence="24">Fucosyltransferase</fullName>
        <ecNumber evidence="24">2.4.1.-</ecNumber>
    </recommendedName>
</protein>
<dbReference type="SUPFAM" id="SSF53756">
    <property type="entry name" value="UDP-Glycosyltransferase/glycogen phosphorylase"/>
    <property type="match status" value="1"/>
</dbReference>
<dbReference type="AlphaFoldDB" id="A0AAR2JCN5"/>